<evidence type="ECO:0000259" key="7">
    <source>
        <dbReference type="PROSITE" id="PS50157"/>
    </source>
</evidence>
<evidence type="ECO:0000256" key="4">
    <source>
        <dbReference type="ARBA" id="ARBA00022833"/>
    </source>
</evidence>
<dbReference type="GO" id="GO:0000981">
    <property type="term" value="F:DNA-binding transcription factor activity, RNA polymerase II-specific"/>
    <property type="evidence" value="ECO:0007669"/>
    <property type="project" value="TreeGrafter"/>
</dbReference>
<reference evidence="8" key="2">
    <citation type="journal article" date="2020" name="Nat. Commun.">
        <title>Large-scale genome sequencing of mycorrhizal fungi provides insights into the early evolution of symbiotic traits.</title>
        <authorList>
            <person name="Miyauchi S."/>
            <person name="Kiss E."/>
            <person name="Kuo A."/>
            <person name="Drula E."/>
            <person name="Kohler A."/>
            <person name="Sanchez-Garcia M."/>
            <person name="Morin E."/>
            <person name="Andreopoulos B."/>
            <person name="Barry K.W."/>
            <person name="Bonito G."/>
            <person name="Buee M."/>
            <person name="Carver A."/>
            <person name="Chen C."/>
            <person name="Cichocki N."/>
            <person name="Clum A."/>
            <person name="Culley D."/>
            <person name="Crous P.W."/>
            <person name="Fauchery L."/>
            <person name="Girlanda M."/>
            <person name="Hayes R.D."/>
            <person name="Keri Z."/>
            <person name="LaButti K."/>
            <person name="Lipzen A."/>
            <person name="Lombard V."/>
            <person name="Magnuson J."/>
            <person name="Maillard F."/>
            <person name="Murat C."/>
            <person name="Nolan M."/>
            <person name="Ohm R.A."/>
            <person name="Pangilinan J."/>
            <person name="Pereira M.F."/>
            <person name="Perotto S."/>
            <person name="Peter M."/>
            <person name="Pfister S."/>
            <person name="Riley R."/>
            <person name="Sitrit Y."/>
            <person name="Stielow J.B."/>
            <person name="Szollosi G."/>
            <person name="Zifcakova L."/>
            <person name="Stursova M."/>
            <person name="Spatafora J.W."/>
            <person name="Tedersoo L."/>
            <person name="Vaario L.M."/>
            <person name="Yamada A."/>
            <person name="Yan M."/>
            <person name="Wang P."/>
            <person name="Xu J."/>
            <person name="Bruns T."/>
            <person name="Baldrian P."/>
            <person name="Vilgalys R."/>
            <person name="Dunand C."/>
            <person name="Henrissat B."/>
            <person name="Grigoriev I.V."/>
            <person name="Hibbett D."/>
            <person name="Nagy L.G."/>
            <person name="Martin F.M."/>
        </authorList>
    </citation>
    <scope>NUCLEOTIDE SEQUENCE</scope>
    <source>
        <strain evidence="8">Prilba</strain>
    </source>
</reference>
<evidence type="ECO:0000256" key="1">
    <source>
        <dbReference type="ARBA" id="ARBA00022723"/>
    </source>
</evidence>
<evidence type="ECO:0000256" key="6">
    <source>
        <dbReference type="SAM" id="MobiDB-lite"/>
    </source>
</evidence>
<dbReference type="GO" id="GO:0008270">
    <property type="term" value="F:zinc ion binding"/>
    <property type="evidence" value="ECO:0007669"/>
    <property type="project" value="UniProtKB-KW"/>
</dbReference>
<dbReference type="Gene3D" id="3.30.160.60">
    <property type="entry name" value="Classic Zinc Finger"/>
    <property type="match status" value="1"/>
</dbReference>
<evidence type="ECO:0000313" key="8">
    <source>
        <dbReference type="EMBL" id="KAF8465219.1"/>
    </source>
</evidence>
<gene>
    <name evidence="8" type="ORF">DFH94DRAFT_783728</name>
</gene>
<sequence length="281" mass="30758">MSSESDSFEYLPNESPDPNNADLFFFAPPPQPADAPSIESFDKDVDKDVAELDLNWSFDDFLSTVCDNIPAVSTPPALTFSTDSGYEIASSQYSYDNAPSVLSNPSECETFGSVNDGPYTTHDSPYPAVFSDGPLPFPPINPVNDQSDYGTSGVSTSPPVHVPDSEAAQTAKDKPHKCTECLFSSARKYNAKTHAQTHIGLRSFECSICGSWLTRKHDLKRHREKIHGDTMSSSSVSSISNHRFDPMSGRPQYRSTINRDGQTTPATPGVPEDTIVWYSEV</sequence>
<organism evidence="8 9">
    <name type="scientific">Russula ochroleuca</name>
    <dbReference type="NCBI Taxonomy" id="152965"/>
    <lineage>
        <taxon>Eukaryota</taxon>
        <taxon>Fungi</taxon>
        <taxon>Dikarya</taxon>
        <taxon>Basidiomycota</taxon>
        <taxon>Agaricomycotina</taxon>
        <taxon>Agaricomycetes</taxon>
        <taxon>Russulales</taxon>
        <taxon>Russulaceae</taxon>
        <taxon>Russula</taxon>
    </lineage>
</organism>
<keyword evidence="3 5" id="KW-0863">Zinc-finger</keyword>
<evidence type="ECO:0000256" key="3">
    <source>
        <dbReference type="ARBA" id="ARBA00022771"/>
    </source>
</evidence>
<reference evidence="8" key="1">
    <citation type="submission" date="2019-10" db="EMBL/GenBank/DDBJ databases">
        <authorList>
            <consortium name="DOE Joint Genome Institute"/>
            <person name="Kuo A."/>
            <person name="Miyauchi S."/>
            <person name="Kiss E."/>
            <person name="Drula E."/>
            <person name="Kohler A."/>
            <person name="Sanchez-Garcia M."/>
            <person name="Andreopoulos B."/>
            <person name="Barry K.W."/>
            <person name="Bonito G."/>
            <person name="Buee M."/>
            <person name="Carver A."/>
            <person name="Chen C."/>
            <person name="Cichocki N."/>
            <person name="Clum A."/>
            <person name="Culley D."/>
            <person name="Crous P.W."/>
            <person name="Fauchery L."/>
            <person name="Girlanda M."/>
            <person name="Hayes R."/>
            <person name="Keri Z."/>
            <person name="LaButti K."/>
            <person name="Lipzen A."/>
            <person name="Lombard V."/>
            <person name="Magnuson J."/>
            <person name="Maillard F."/>
            <person name="Morin E."/>
            <person name="Murat C."/>
            <person name="Nolan M."/>
            <person name="Ohm R."/>
            <person name="Pangilinan J."/>
            <person name="Pereira M."/>
            <person name="Perotto S."/>
            <person name="Peter M."/>
            <person name="Riley R."/>
            <person name="Sitrit Y."/>
            <person name="Stielow B."/>
            <person name="Szollosi G."/>
            <person name="Zifcakova L."/>
            <person name="Stursova M."/>
            <person name="Spatafora J.W."/>
            <person name="Tedersoo L."/>
            <person name="Vaario L.-M."/>
            <person name="Yamada A."/>
            <person name="Yan M."/>
            <person name="Wang P."/>
            <person name="Xu J."/>
            <person name="Bruns T."/>
            <person name="Baldrian P."/>
            <person name="Vilgalys R."/>
            <person name="Henrissat B."/>
            <person name="Grigoriev I.V."/>
            <person name="Hibbett D."/>
            <person name="Nagy L.G."/>
            <person name="Martin F.M."/>
        </authorList>
    </citation>
    <scope>NUCLEOTIDE SEQUENCE</scope>
    <source>
        <strain evidence="8">Prilba</strain>
    </source>
</reference>
<feature type="region of interest" description="Disordered" evidence="6">
    <location>
        <begin position="147"/>
        <end position="173"/>
    </location>
</feature>
<dbReference type="PANTHER" id="PTHR24408:SF58">
    <property type="entry name" value="TRANSCRIPTION FACTOR (TFIIIA), PUTATIVE (AFU_ORTHOLOGUE AFUA_1G05150)-RELATED"/>
    <property type="match status" value="1"/>
</dbReference>
<protein>
    <recommendedName>
        <fullName evidence="7">C2H2-type domain-containing protein</fullName>
    </recommendedName>
</protein>
<keyword evidence="2" id="KW-0677">Repeat</keyword>
<feature type="region of interest" description="Disordered" evidence="6">
    <location>
        <begin position="225"/>
        <end position="251"/>
    </location>
</feature>
<dbReference type="InterPro" id="IPR036236">
    <property type="entry name" value="Znf_C2H2_sf"/>
</dbReference>
<dbReference type="PROSITE" id="PS50157">
    <property type="entry name" value="ZINC_FINGER_C2H2_2"/>
    <property type="match status" value="1"/>
</dbReference>
<keyword evidence="4" id="KW-0862">Zinc</keyword>
<dbReference type="GO" id="GO:0005634">
    <property type="term" value="C:nucleus"/>
    <property type="evidence" value="ECO:0007669"/>
    <property type="project" value="TreeGrafter"/>
</dbReference>
<feature type="region of interest" description="Disordered" evidence="6">
    <location>
        <begin position="1"/>
        <end position="23"/>
    </location>
</feature>
<proteinExistence type="predicted"/>
<dbReference type="SUPFAM" id="SSF57667">
    <property type="entry name" value="beta-beta-alpha zinc fingers"/>
    <property type="match status" value="1"/>
</dbReference>
<dbReference type="Proteomes" id="UP000759537">
    <property type="component" value="Unassembled WGS sequence"/>
</dbReference>
<dbReference type="InterPro" id="IPR013087">
    <property type="entry name" value="Znf_C2H2_type"/>
</dbReference>
<evidence type="ECO:0000313" key="9">
    <source>
        <dbReference type="Proteomes" id="UP000759537"/>
    </source>
</evidence>
<comment type="caution">
    <text evidence="8">The sequence shown here is derived from an EMBL/GenBank/DDBJ whole genome shotgun (WGS) entry which is preliminary data.</text>
</comment>
<dbReference type="OrthoDB" id="3241429at2759"/>
<feature type="domain" description="C2H2-type" evidence="7">
    <location>
        <begin position="204"/>
        <end position="232"/>
    </location>
</feature>
<keyword evidence="1" id="KW-0479">Metal-binding</keyword>
<dbReference type="SMART" id="SM00355">
    <property type="entry name" value="ZnF_C2H2"/>
    <property type="match status" value="2"/>
</dbReference>
<dbReference type="GO" id="GO:0043565">
    <property type="term" value="F:sequence-specific DNA binding"/>
    <property type="evidence" value="ECO:0007669"/>
    <property type="project" value="TreeGrafter"/>
</dbReference>
<dbReference type="PANTHER" id="PTHR24408">
    <property type="entry name" value="ZINC FINGER PROTEIN"/>
    <property type="match status" value="1"/>
</dbReference>
<keyword evidence="9" id="KW-1185">Reference proteome</keyword>
<accession>A0A9P5MKS3</accession>
<dbReference type="AlphaFoldDB" id="A0A9P5MKS3"/>
<dbReference type="PROSITE" id="PS00028">
    <property type="entry name" value="ZINC_FINGER_C2H2_1"/>
    <property type="match status" value="1"/>
</dbReference>
<feature type="compositionally biased region" description="Polar residues" evidence="6">
    <location>
        <begin position="147"/>
        <end position="158"/>
    </location>
</feature>
<dbReference type="EMBL" id="WHVB01000048">
    <property type="protein sequence ID" value="KAF8465219.1"/>
    <property type="molecule type" value="Genomic_DNA"/>
</dbReference>
<evidence type="ECO:0000256" key="5">
    <source>
        <dbReference type="PROSITE-ProRule" id="PRU00042"/>
    </source>
</evidence>
<name>A0A9P5MKS3_9AGAM</name>
<evidence type="ECO:0000256" key="2">
    <source>
        <dbReference type="ARBA" id="ARBA00022737"/>
    </source>
</evidence>